<proteinExistence type="predicted"/>
<feature type="chain" id="PRO_5036191579" description="Secreted protein" evidence="1">
    <location>
        <begin position="21"/>
        <end position="119"/>
    </location>
</feature>
<evidence type="ECO:0000313" key="2">
    <source>
        <dbReference type="EMBL" id="CAE0792752.1"/>
    </source>
</evidence>
<organism evidence="3">
    <name type="scientific">Eutreptiella gymnastica</name>
    <dbReference type="NCBI Taxonomy" id="73025"/>
    <lineage>
        <taxon>Eukaryota</taxon>
        <taxon>Discoba</taxon>
        <taxon>Euglenozoa</taxon>
        <taxon>Euglenida</taxon>
        <taxon>Spirocuta</taxon>
        <taxon>Euglenophyceae</taxon>
        <taxon>Eutreptiales</taxon>
        <taxon>Eutreptiaceae</taxon>
        <taxon>Eutreptiella</taxon>
    </lineage>
</organism>
<name>A0A6T1SHE4_9EUGL</name>
<evidence type="ECO:0000313" key="3">
    <source>
        <dbReference type="EMBL" id="CAE0792753.1"/>
    </source>
</evidence>
<evidence type="ECO:0008006" key="4">
    <source>
        <dbReference type="Google" id="ProtNLM"/>
    </source>
</evidence>
<dbReference type="EMBL" id="HBJA01012321">
    <property type="protein sequence ID" value="CAE0792753.1"/>
    <property type="molecule type" value="Transcribed_RNA"/>
</dbReference>
<evidence type="ECO:0000256" key="1">
    <source>
        <dbReference type="SAM" id="SignalP"/>
    </source>
</evidence>
<protein>
    <recommendedName>
        <fullName evidence="4">Secreted protein</fullName>
    </recommendedName>
</protein>
<accession>A0A6T1SHE4</accession>
<reference evidence="3" key="1">
    <citation type="submission" date="2021-01" db="EMBL/GenBank/DDBJ databases">
        <authorList>
            <person name="Corre E."/>
            <person name="Pelletier E."/>
            <person name="Niang G."/>
            <person name="Scheremetjew M."/>
            <person name="Finn R."/>
            <person name="Kale V."/>
            <person name="Holt S."/>
            <person name="Cochrane G."/>
            <person name="Meng A."/>
            <person name="Brown T."/>
            <person name="Cohen L."/>
        </authorList>
    </citation>
    <scope>NUCLEOTIDE SEQUENCE</scope>
    <source>
        <strain evidence="3">CCMP1594</strain>
    </source>
</reference>
<sequence length="119" mass="13407">MWSFLMFNLHLYLSTPQLSTVVLISCSQLHFLCTQVPHCPCPVTGGHKPAPVPLWNRVLCFFCVTQLLSVLDRQPLLVADQCFLNSWVYPRPAAFFSPPFLDDCIVTNNDHVPTDPSCS</sequence>
<feature type="signal peptide" evidence="1">
    <location>
        <begin position="1"/>
        <end position="20"/>
    </location>
</feature>
<dbReference type="AlphaFoldDB" id="A0A6T1SHE4"/>
<dbReference type="EMBL" id="HBJA01012320">
    <property type="protein sequence ID" value="CAE0792752.1"/>
    <property type="molecule type" value="Transcribed_RNA"/>
</dbReference>
<gene>
    <name evidence="2" type="ORF">EGYM00163_LOCUS3868</name>
    <name evidence="3" type="ORF">EGYM00163_LOCUS3869</name>
</gene>
<keyword evidence="1" id="KW-0732">Signal</keyword>